<evidence type="ECO:0000313" key="2">
    <source>
        <dbReference type="Proteomes" id="UP001066276"/>
    </source>
</evidence>
<name>A0AAV7LBU6_PLEWA</name>
<protein>
    <submittedName>
        <fullName evidence="1">Uncharacterized protein</fullName>
    </submittedName>
</protein>
<sequence>MPRLTAAATRGVRCRRERRGKTVTYQRSTLMAVSVTQVACTDTCGEKSGLDGPSAGDCRLPQRLSISSAYRSAPGG</sequence>
<reference evidence="1" key="1">
    <citation type="journal article" date="2022" name="bioRxiv">
        <title>Sequencing and chromosome-scale assembly of the giantPleurodeles waltlgenome.</title>
        <authorList>
            <person name="Brown T."/>
            <person name="Elewa A."/>
            <person name="Iarovenko S."/>
            <person name="Subramanian E."/>
            <person name="Araus A.J."/>
            <person name="Petzold A."/>
            <person name="Susuki M."/>
            <person name="Suzuki K.-i.T."/>
            <person name="Hayashi T."/>
            <person name="Toyoda A."/>
            <person name="Oliveira C."/>
            <person name="Osipova E."/>
            <person name="Leigh N.D."/>
            <person name="Simon A."/>
            <person name="Yun M.H."/>
        </authorList>
    </citation>
    <scope>NUCLEOTIDE SEQUENCE</scope>
    <source>
        <strain evidence="1">20211129_DDA</strain>
        <tissue evidence="1">Liver</tissue>
    </source>
</reference>
<keyword evidence="2" id="KW-1185">Reference proteome</keyword>
<dbReference type="AlphaFoldDB" id="A0AAV7LBU6"/>
<organism evidence="1 2">
    <name type="scientific">Pleurodeles waltl</name>
    <name type="common">Iberian ribbed newt</name>
    <dbReference type="NCBI Taxonomy" id="8319"/>
    <lineage>
        <taxon>Eukaryota</taxon>
        <taxon>Metazoa</taxon>
        <taxon>Chordata</taxon>
        <taxon>Craniata</taxon>
        <taxon>Vertebrata</taxon>
        <taxon>Euteleostomi</taxon>
        <taxon>Amphibia</taxon>
        <taxon>Batrachia</taxon>
        <taxon>Caudata</taxon>
        <taxon>Salamandroidea</taxon>
        <taxon>Salamandridae</taxon>
        <taxon>Pleurodelinae</taxon>
        <taxon>Pleurodeles</taxon>
    </lineage>
</organism>
<evidence type="ECO:0000313" key="1">
    <source>
        <dbReference type="EMBL" id="KAJ1086218.1"/>
    </source>
</evidence>
<dbReference type="EMBL" id="JANPWB010000016">
    <property type="protein sequence ID" value="KAJ1086218.1"/>
    <property type="molecule type" value="Genomic_DNA"/>
</dbReference>
<accession>A0AAV7LBU6</accession>
<gene>
    <name evidence="1" type="ORF">NDU88_006340</name>
</gene>
<dbReference type="Proteomes" id="UP001066276">
    <property type="component" value="Chromosome 12"/>
</dbReference>
<comment type="caution">
    <text evidence="1">The sequence shown here is derived from an EMBL/GenBank/DDBJ whole genome shotgun (WGS) entry which is preliminary data.</text>
</comment>
<proteinExistence type="predicted"/>